<dbReference type="InterPro" id="IPR014825">
    <property type="entry name" value="DNA_alkylation"/>
</dbReference>
<dbReference type="CDD" id="cd06561">
    <property type="entry name" value="AlkD_like"/>
    <property type="match status" value="1"/>
</dbReference>
<reference evidence="1" key="1">
    <citation type="journal article" date="2021" name="PeerJ">
        <title>Extensive microbial diversity within the chicken gut microbiome revealed by metagenomics and culture.</title>
        <authorList>
            <person name="Gilroy R."/>
            <person name="Ravi A."/>
            <person name="Getino M."/>
            <person name="Pursley I."/>
            <person name="Horton D.L."/>
            <person name="Alikhan N.F."/>
            <person name="Baker D."/>
            <person name="Gharbi K."/>
            <person name="Hall N."/>
            <person name="Watson M."/>
            <person name="Adriaenssens E.M."/>
            <person name="Foster-Nyarko E."/>
            <person name="Jarju S."/>
            <person name="Secka A."/>
            <person name="Antonio M."/>
            <person name="Oren A."/>
            <person name="Chaudhuri R.R."/>
            <person name="La Ragione R."/>
            <person name="Hildebrand F."/>
            <person name="Pallen M.J."/>
        </authorList>
    </citation>
    <scope>NUCLEOTIDE SEQUENCE</scope>
    <source>
        <strain evidence="1">CHK189-11263</strain>
    </source>
</reference>
<sequence>MTPIQEALFALQDPAYRAFQCKLMPTVDPARVIGVRTPALRRLARDLQGTPEAAAFLQSLPHAYYEEDNLHGLLLSALRDYGAVVDALEAFLPHVDNWATCDLLSPRAFHTRPPQLPGRVRAWLDTGDTYTVRFGLGVLMREYLEADFRPDYLDWAAGVRSGAYYVNMMLAWYFATALAKQWAAALPYLEQRRLDRWVHNKTIQKAVESCRITPEQKVFLKTLRWND</sequence>
<dbReference type="Pfam" id="PF08713">
    <property type="entry name" value="DNA_alkylation"/>
    <property type="match status" value="1"/>
</dbReference>
<dbReference type="SUPFAM" id="SSF48371">
    <property type="entry name" value="ARM repeat"/>
    <property type="match status" value="1"/>
</dbReference>
<dbReference type="Gene3D" id="1.25.10.90">
    <property type="match status" value="1"/>
</dbReference>
<dbReference type="InterPro" id="IPR016024">
    <property type="entry name" value="ARM-type_fold"/>
</dbReference>
<dbReference type="AlphaFoldDB" id="A0A9D2MDZ4"/>
<accession>A0A9D2MDZ4</accession>
<proteinExistence type="predicted"/>
<protein>
    <submittedName>
        <fullName evidence="1">DNA alkylation repair protein</fullName>
    </submittedName>
</protein>
<dbReference type="Proteomes" id="UP000824208">
    <property type="component" value="Unassembled WGS sequence"/>
</dbReference>
<gene>
    <name evidence="1" type="ORF">H9714_10010</name>
</gene>
<name>A0A9D2MDZ4_9FIRM</name>
<comment type="caution">
    <text evidence="1">The sequence shown here is derived from an EMBL/GenBank/DDBJ whole genome shotgun (WGS) entry which is preliminary data.</text>
</comment>
<evidence type="ECO:0000313" key="2">
    <source>
        <dbReference type="Proteomes" id="UP000824208"/>
    </source>
</evidence>
<reference evidence="1" key="2">
    <citation type="submission" date="2021-04" db="EMBL/GenBank/DDBJ databases">
        <authorList>
            <person name="Gilroy R."/>
        </authorList>
    </citation>
    <scope>NUCLEOTIDE SEQUENCE</scope>
    <source>
        <strain evidence="1">CHK189-11263</strain>
    </source>
</reference>
<evidence type="ECO:0000313" key="1">
    <source>
        <dbReference type="EMBL" id="HJB57873.1"/>
    </source>
</evidence>
<dbReference type="EMBL" id="DWYC01000088">
    <property type="protein sequence ID" value="HJB57873.1"/>
    <property type="molecule type" value="Genomic_DNA"/>
</dbReference>
<organism evidence="1 2">
    <name type="scientific">Candidatus Flavonifractor intestinipullorum</name>
    <dbReference type="NCBI Taxonomy" id="2838587"/>
    <lineage>
        <taxon>Bacteria</taxon>
        <taxon>Bacillati</taxon>
        <taxon>Bacillota</taxon>
        <taxon>Clostridia</taxon>
        <taxon>Eubacteriales</taxon>
        <taxon>Oscillospiraceae</taxon>
        <taxon>Flavonifractor</taxon>
    </lineage>
</organism>